<evidence type="ECO:0008006" key="5">
    <source>
        <dbReference type="Google" id="ProtNLM"/>
    </source>
</evidence>
<dbReference type="Gene3D" id="2.70.170.10">
    <property type="entry name" value="Neurotransmitter-gated ion-channel ligand-binding domain"/>
    <property type="match status" value="1"/>
</dbReference>
<accession>A0AAF3FNR0</accession>
<organism evidence="3 4">
    <name type="scientific">Mesorhabditis belari</name>
    <dbReference type="NCBI Taxonomy" id="2138241"/>
    <lineage>
        <taxon>Eukaryota</taxon>
        <taxon>Metazoa</taxon>
        <taxon>Ecdysozoa</taxon>
        <taxon>Nematoda</taxon>
        <taxon>Chromadorea</taxon>
        <taxon>Rhabditida</taxon>
        <taxon>Rhabditina</taxon>
        <taxon>Rhabditomorpha</taxon>
        <taxon>Rhabditoidea</taxon>
        <taxon>Rhabditidae</taxon>
        <taxon>Mesorhabditinae</taxon>
        <taxon>Mesorhabditis</taxon>
    </lineage>
</organism>
<keyword evidence="2" id="KW-0732">Signal</keyword>
<evidence type="ECO:0000256" key="1">
    <source>
        <dbReference type="SAM" id="Phobius"/>
    </source>
</evidence>
<feature type="transmembrane region" description="Helical" evidence="1">
    <location>
        <begin position="362"/>
        <end position="382"/>
    </location>
</feature>
<feature type="transmembrane region" description="Helical" evidence="1">
    <location>
        <begin position="223"/>
        <end position="244"/>
    </location>
</feature>
<keyword evidence="1" id="KW-1133">Transmembrane helix</keyword>
<dbReference type="SUPFAM" id="SSF63712">
    <property type="entry name" value="Nicotinic receptor ligand binding domain-like"/>
    <property type="match status" value="1"/>
</dbReference>
<dbReference type="GO" id="GO:0005230">
    <property type="term" value="F:extracellular ligand-gated monoatomic ion channel activity"/>
    <property type="evidence" value="ECO:0007669"/>
    <property type="project" value="InterPro"/>
</dbReference>
<evidence type="ECO:0000313" key="4">
    <source>
        <dbReference type="WBParaSite" id="MBELARI_LOCUS8823"/>
    </source>
</evidence>
<keyword evidence="3" id="KW-1185">Reference proteome</keyword>
<proteinExistence type="predicted"/>
<name>A0AAF3FNR0_9BILA</name>
<evidence type="ECO:0000313" key="3">
    <source>
        <dbReference type="Proteomes" id="UP000887575"/>
    </source>
</evidence>
<dbReference type="AlphaFoldDB" id="A0AAF3FNR0"/>
<dbReference type="PANTHER" id="PTHR18945">
    <property type="entry name" value="NEUROTRANSMITTER GATED ION CHANNEL"/>
    <property type="match status" value="1"/>
</dbReference>
<keyword evidence="1" id="KW-0812">Transmembrane</keyword>
<evidence type="ECO:0000256" key="2">
    <source>
        <dbReference type="SAM" id="SignalP"/>
    </source>
</evidence>
<feature type="signal peptide" evidence="2">
    <location>
        <begin position="1"/>
        <end position="17"/>
    </location>
</feature>
<keyword evidence="1" id="KW-0472">Membrane</keyword>
<protein>
    <recommendedName>
        <fullName evidence="5">Neurotransmitter-gated ion-channel ligand-binding domain-containing protein</fullName>
    </recommendedName>
</protein>
<dbReference type="GO" id="GO:0016020">
    <property type="term" value="C:membrane"/>
    <property type="evidence" value="ECO:0007669"/>
    <property type="project" value="InterPro"/>
</dbReference>
<dbReference type="WBParaSite" id="MBELARI_LOCUS8823">
    <property type="protein sequence ID" value="MBELARI_LOCUS8823"/>
    <property type="gene ID" value="MBELARI_LOCUS8823"/>
</dbReference>
<dbReference type="GO" id="GO:0004888">
    <property type="term" value="F:transmembrane signaling receptor activity"/>
    <property type="evidence" value="ECO:0007669"/>
    <property type="project" value="InterPro"/>
</dbReference>
<dbReference type="InterPro" id="IPR006201">
    <property type="entry name" value="Neur_channel"/>
</dbReference>
<reference evidence="4" key="1">
    <citation type="submission" date="2024-02" db="UniProtKB">
        <authorList>
            <consortium name="WormBaseParasite"/>
        </authorList>
    </citation>
    <scope>IDENTIFICATION</scope>
</reference>
<dbReference type="Proteomes" id="UP000887575">
    <property type="component" value="Unassembled WGS sequence"/>
</dbReference>
<sequence>MSQIILFSLLLLKTSLGLENKPITLYASLFIENIHSFDWSNGDFESTVELLLTSESSETSQTFELSTIDAQTEPHPFSDVAFDSHKIQVLGEMRWVVRAGGDVVTSKQRSVFKVTINDQRVRLTSNCRFSTWRYPFEKHTCSIRVVSPRHTAAQLTLQWSKTSSPIRIVSNRLLTPSGAEIQDLTPVSCSYDSVYSITSGGSKTARHSCLEARFIARRPMRQFIVRFVIPSLLIPFLLWISFFVIRSNPTLRFFIISSAAFLVSILFAVMIFLQNSHNKYLELARKSDWTREESRRRYERRAGTKVAQMKLIGNGNGEKNGSAHEQEPLTASYDRVIFNAFRSNADKFSLYSARWDILGRSLLLPAYFLTIFLYFLWNLILYDEKTYKKLNIFIERL</sequence>
<feature type="chain" id="PRO_5042181375" description="Neurotransmitter-gated ion-channel ligand-binding domain-containing protein" evidence="2">
    <location>
        <begin position="18"/>
        <end position="397"/>
    </location>
</feature>
<feature type="transmembrane region" description="Helical" evidence="1">
    <location>
        <begin position="251"/>
        <end position="273"/>
    </location>
</feature>
<dbReference type="InterPro" id="IPR036734">
    <property type="entry name" value="Neur_chan_lig-bd_sf"/>
</dbReference>